<gene>
    <name evidence="7" type="ORF">LMF89_12110</name>
</gene>
<comment type="subcellular location">
    <subcellularLocation>
        <location evidence="1">Membrane</location>
        <topology evidence="1">Multi-pass membrane protein</topology>
    </subcellularLocation>
</comment>
<feature type="transmembrane region" description="Helical" evidence="6">
    <location>
        <begin position="67"/>
        <end position="85"/>
    </location>
</feature>
<name>A0ABS8HSD9_9FIRM</name>
<keyword evidence="3 6" id="KW-0812">Transmembrane</keyword>
<evidence type="ECO:0000313" key="7">
    <source>
        <dbReference type="EMBL" id="MCC5466100.1"/>
    </source>
</evidence>
<feature type="transmembrane region" description="Helical" evidence="6">
    <location>
        <begin position="190"/>
        <end position="212"/>
    </location>
</feature>
<protein>
    <submittedName>
        <fullName evidence="7">TerC family protein</fullName>
    </submittedName>
</protein>
<feature type="transmembrane region" description="Helical" evidence="6">
    <location>
        <begin position="6"/>
        <end position="28"/>
    </location>
</feature>
<keyword evidence="4 6" id="KW-1133">Transmembrane helix</keyword>
<dbReference type="PANTHER" id="PTHR30238">
    <property type="entry name" value="MEMBRANE BOUND PREDICTED REDOX MODULATOR"/>
    <property type="match status" value="1"/>
</dbReference>
<reference evidence="7" key="1">
    <citation type="submission" date="2021-11" db="EMBL/GenBank/DDBJ databases">
        <title>Description of a new species Pelosinus isolated from the bottom sediments of Lake Baikal.</title>
        <authorList>
            <person name="Zakharyuk A."/>
        </authorList>
    </citation>
    <scope>NUCLEOTIDE SEQUENCE</scope>
    <source>
        <strain evidence="7">Bkl1</strain>
    </source>
</reference>
<feature type="transmembrane region" description="Helical" evidence="6">
    <location>
        <begin position="158"/>
        <end position="178"/>
    </location>
</feature>
<dbReference type="InterPro" id="IPR022301">
    <property type="entry name" value="Integral_membrane_YjbE"/>
</dbReference>
<feature type="transmembrane region" description="Helical" evidence="6">
    <location>
        <begin position="40"/>
        <end position="61"/>
    </location>
</feature>
<comment type="caution">
    <text evidence="7">The sequence shown here is derived from an EMBL/GenBank/DDBJ whole genome shotgun (WGS) entry which is preliminary data.</text>
</comment>
<keyword evidence="8" id="KW-1185">Reference proteome</keyword>
<evidence type="ECO:0000256" key="5">
    <source>
        <dbReference type="ARBA" id="ARBA00023136"/>
    </source>
</evidence>
<evidence type="ECO:0000256" key="4">
    <source>
        <dbReference type="ARBA" id="ARBA00022989"/>
    </source>
</evidence>
<evidence type="ECO:0000256" key="3">
    <source>
        <dbReference type="ARBA" id="ARBA00022692"/>
    </source>
</evidence>
<proteinExistence type="inferred from homology"/>
<sequence length="215" mass="23440">MEYGLQLFSIVLINLLLSGDNALVIALASRNLPLHQQKKAMLYGCIGAIVLRVALTFVAIFLLKIPYLQMIAGILLLWIAIKLMADQKGCEQRLTGKKSVSGVIKTIITADFVMSLDNVIAIIGIAKDNISLVVLGLAISIPIIIWGSKFVCALMQKWPIIISFGSFFLGWTAAQMILSDHYIVLLMGSYFWANDLISGISGLFVVAIGKILGKK</sequence>
<evidence type="ECO:0000256" key="2">
    <source>
        <dbReference type="ARBA" id="ARBA00007511"/>
    </source>
</evidence>
<dbReference type="InterPro" id="IPR005496">
    <property type="entry name" value="Integral_membrane_TerC"/>
</dbReference>
<feature type="transmembrane region" description="Helical" evidence="6">
    <location>
        <begin position="106"/>
        <end position="126"/>
    </location>
</feature>
<evidence type="ECO:0000313" key="8">
    <source>
        <dbReference type="Proteomes" id="UP001165492"/>
    </source>
</evidence>
<dbReference type="Proteomes" id="UP001165492">
    <property type="component" value="Unassembled WGS sequence"/>
</dbReference>
<accession>A0ABS8HSD9</accession>
<organism evidence="7 8">
    <name type="scientific">Pelosinus baikalensis</name>
    <dbReference type="NCBI Taxonomy" id="2892015"/>
    <lineage>
        <taxon>Bacteria</taxon>
        <taxon>Bacillati</taxon>
        <taxon>Bacillota</taxon>
        <taxon>Negativicutes</taxon>
        <taxon>Selenomonadales</taxon>
        <taxon>Sporomusaceae</taxon>
        <taxon>Pelosinus</taxon>
    </lineage>
</organism>
<dbReference type="Pfam" id="PF03741">
    <property type="entry name" value="TerC"/>
    <property type="match status" value="1"/>
</dbReference>
<dbReference type="NCBIfam" id="TIGR03717">
    <property type="entry name" value="R_switched_YjbE"/>
    <property type="match status" value="1"/>
</dbReference>
<dbReference type="RefSeq" id="WP_229535288.1">
    <property type="nucleotide sequence ID" value="NZ_JAJHJB010000015.1"/>
</dbReference>
<evidence type="ECO:0000256" key="6">
    <source>
        <dbReference type="SAM" id="Phobius"/>
    </source>
</evidence>
<dbReference type="PANTHER" id="PTHR30238:SF4">
    <property type="entry name" value="SLL1022 PROTEIN"/>
    <property type="match status" value="1"/>
</dbReference>
<evidence type="ECO:0000256" key="1">
    <source>
        <dbReference type="ARBA" id="ARBA00004141"/>
    </source>
</evidence>
<feature type="transmembrane region" description="Helical" evidence="6">
    <location>
        <begin position="132"/>
        <end position="151"/>
    </location>
</feature>
<comment type="similarity">
    <text evidence="2">Belongs to the TerC family.</text>
</comment>
<keyword evidence="5 6" id="KW-0472">Membrane</keyword>
<dbReference type="EMBL" id="JAJHJB010000015">
    <property type="protein sequence ID" value="MCC5466100.1"/>
    <property type="molecule type" value="Genomic_DNA"/>
</dbReference>